<dbReference type="InterPro" id="IPR045339">
    <property type="entry name" value="DUF6534"/>
</dbReference>
<dbReference type="EMBL" id="WHVB01000089">
    <property type="protein sequence ID" value="KAF8462500.1"/>
    <property type="molecule type" value="Genomic_DNA"/>
</dbReference>
<dbReference type="OrthoDB" id="3183258at2759"/>
<evidence type="ECO:0000259" key="2">
    <source>
        <dbReference type="Pfam" id="PF20152"/>
    </source>
</evidence>
<feature type="transmembrane region" description="Helical" evidence="1">
    <location>
        <begin position="12"/>
        <end position="33"/>
    </location>
</feature>
<accession>A0A9P5JU85</accession>
<reference evidence="3" key="1">
    <citation type="submission" date="2019-10" db="EMBL/GenBank/DDBJ databases">
        <authorList>
            <consortium name="DOE Joint Genome Institute"/>
            <person name="Kuo A."/>
            <person name="Miyauchi S."/>
            <person name="Kiss E."/>
            <person name="Drula E."/>
            <person name="Kohler A."/>
            <person name="Sanchez-Garcia M."/>
            <person name="Andreopoulos B."/>
            <person name="Barry K.W."/>
            <person name="Bonito G."/>
            <person name="Buee M."/>
            <person name="Carver A."/>
            <person name="Chen C."/>
            <person name="Cichocki N."/>
            <person name="Clum A."/>
            <person name="Culley D."/>
            <person name="Crous P.W."/>
            <person name="Fauchery L."/>
            <person name="Girlanda M."/>
            <person name="Hayes R."/>
            <person name="Keri Z."/>
            <person name="LaButti K."/>
            <person name="Lipzen A."/>
            <person name="Lombard V."/>
            <person name="Magnuson J."/>
            <person name="Maillard F."/>
            <person name="Morin E."/>
            <person name="Murat C."/>
            <person name="Nolan M."/>
            <person name="Ohm R."/>
            <person name="Pangilinan J."/>
            <person name="Pereira M."/>
            <person name="Perotto S."/>
            <person name="Peter M."/>
            <person name="Riley R."/>
            <person name="Sitrit Y."/>
            <person name="Stielow B."/>
            <person name="Szollosi G."/>
            <person name="Zifcakova L."/>
            <person name="Stursova M."/>
            <person name="Spatafora J.W."/>
            <person name="Tedersoo L."/>
            <person name="Vaario L.-M."/>
            <person name="Yamada A."/>
            <person name="Yan M."/>
            <person name="Wang P."/>
            <person name="Xu J."/>
            <person name="Bruns T."/>
            <person name="Baldrian P."/>
            <person name="Vilgalys R."/>
            <person name="Henrissat B."/>
            <person name="Grigoriev I.V."/>
            <person name="Hibbett D."/>
            <person name="Nagy L.G."/>
            <person name="Martin F.M."/>
        </authorList>
    </citation>
    <scope>NUCLEOTIDE SEQUENCE</scope>
    <source>
        <strain evidence="3">Prilba</strain>
    </source>
</reference>
<keyword evidence="1" id="KW-1133">Transmembrane helix</keyword>
<keyword evidence="1" id="KW-0472">Membrane</keyword>
<feature type="domain" description="DUF6534" evidence="2">
    <location>
        <begin position="169"/>
        <end position="246"/>
    </location>
</feature>
<keyword evidence="1" id="KW-0812">Transmembrane</keyword>
<name>A0A9P5JU85_9AGAM</name>
<feature type="transmembrane region" description="Helical" evidence="1">
    <location>
        <begin position="45"/>
        <end position="64"/>
    </location>
</feature>
<evidence type="ECO:0000256" key="1">
    <source>
        <dbReference type="SAM" id="Phobius"/>
    </source>
</evidence>
<dbReference type="Proteomes" id="UP000759537">
    <property type="component" value="Unassembled WGS sequence"/>
</dbReference>
<feature type="transmembrane region" description="Helical" evidence="1">
    <location>
        <begin position="161"/>
        <end position="180"/>
    </location>
</feature>
<dbReference type="PANTHER" id="PTHR40465:SF1">
    <property type="entry name" value="DUF6534 DOMAIN-CONTAINING PROTEIN"/>
    <property type="match status" value="1"/>
</dbReference>
<keyword evidence="4" id="KW-1185">Reference proteome</keyword>
<dbReference type="AlphaFoldDB" id="A0A9P5JU85"/>
<sequence length="314" mass="35414">MLDPFYENYTAPQLLGVIWNWFLYGVLVVQFYVYTYNFPRDMYSIFFLETVQTVLSGADLYYWFVASPAEPQGDFGLFPVVTPFASFFDLQILGSVVGLSVQLFFVYRIRVLSRLSEKRSRWLCVIICLLSIIGALGAFAAGIISHVVGEFNVGVVLQIPAMTWVIANTLSDSLIASAMLHHLRRVWARDGYLSNHVLVSIVRLTVETNLVTSKDLRGIDVMMRYPRLTLVQPLYSNTLLVSLNNRISIRDMNEARGVAIDRQVVAVPDYTRSDGTRDTIILDAVKPQQDLMKQPVAETEVEERVDSPATVDAV</sequence>
<dbReference type="Pfam" id="PF20152">
    <property type="entry name" value="DUF6534"/>
    <property type="match status" value="1"/>
</dbReference>
<organism evidence="3 4">
    <name type="scientific">Russula ochroleuca</name>
    <dbReference type="NCBI Taxonomy" id="152965"/>
    <lineage>
        <taxon>Eukaryota</taxon>
        <taxon>Fungi</taxon>
        <taxon>Dikarya</taxon>
        <taxon>Basidiomycota</taxon>
        <taxon>Agaricomycotina</taxon>
        <taxon>Agaricomycetes</taxon>
        <taxon>Russulales</taxon>
        <taxon>Russulaceae</taxon>
        <taxon>Russula</taxon>
    </lineage>
</organism>
<feature type="transmembrane region" description="Helical" evidence="1">
    <location>
        <begin position="122"/>
        <end position="149"/>
    </location>
</feature>
<proteinExistence type="predicted"/>
<reference evidence="3" key="2">
    <citation type="journal article" date="2020" name="Nat. Commun.">
        <title>Large-scale genome sequencing of mycorrhizal fungi provides insights into the early evolution of symbiotic traits.</title>
        <authorList>
            <person name="Miyauchi S."/>
            <person name="Kiss E."/>
            <person name="Kuo A."/>
            <person name="Drula E."/>
            <person name="Kohler A."/>
            <person name="Sanchez-Garcia M."/>
            <person name="Morin E."/>
            <person name="Andreopoulos B."/>
            <person name="Barry K.W."/>
            <person name="Bonito G."/>
            <person name="Buee M."/>
            <person name="Carver A."/>
            <person name="Chen C."/>
            <person name="Cichocki N."/>
            <person name="Clum A."/>
            <person name="Culley D."/>
            <person name="Crous P.W."/>
            <person name="Fauchery L."/>
            <person name="Girlanda M."/>
            <person name="Hayes R.D."/>
            <person name="Keri Z."/>
            <person name="LaButti K."/>
            <person name="Lipzen A."/>
            <person name="Lombard V."/>
            <person name="Magnuson J."/>
            <person name="Maillard F."/>
            <person name="Murat C."/>
            <person name="Nolan M."/>
            <person name="Ohm R.A."/>
            <person name="Pangilinan J."/>
            <person name="Pereira M.F."/>
            <person name="Perotto S."/>
            <person name="Peter M."/>
            <person name="Pfister S."/>
            <person name="Riley R."/>
            <person name="Sitrit Y."/>
            <person name="Stielow J.B."/>
            <person name="Szollosi G."/>
            <person name="Zifcakova L."/>
            <person name="Stursova M."/>
            <person name="Spatafora J.W."/>
            <person name="Tedersoo L."/>
            <person name="Vaario L.M."/>
            <person name="Yamada A."/>
            <person name="Yan M."/>
            <person name="Wang P."/>
            <person name="Xu J."/>
            <person name="Bruns T."/>
            <person name="Baldrian P."/>
            <person name="Vilgalys R."/>
            <person name="Dunand C."/>
            <person name="Henrissat B."/>
            <person name="Grigoriev I.V."/>
            <person name="Hibbett D."/>
            <person name="Nagy L.G."/>
            <person name="Martin F.M."/>
        </authorList>
    </citation>
    <scope>NUCLEOTIDE SEQUENCE</scope>
    <source>
        <strain evidence="3">Prilba</strain>
    </source>
</reference>
<gene>
    <name evidence="3" type="ORF">DFH94DRAFT_699752</name>
</gene>
<evidence type="ECO:0000313" key="4">
    <source>
        <dbReference type="Proteomes" id="UP000759537"/>
    </source>
</evidence>
<evidence type="ECO:0000313" key="3">
    <source>
        <dbReference type="EMBL" id="KAF8462500.1"/>
    </source>
</evidence>
<protein>
    <recommendedName>
        <fullName evidence="2">DUF6534 domain-containing protein</fullName>
    </recommendedName>
</protein>
<dbReference type="PANTHER" id="PTHR40465">
    <property type="entry name" value="CHROMOSOME 1, WHOLE GENOME SHOTGUN SEQUENCE"/>
    <property type="match status" value="1"/>
</dbReference>
<feature type="transmembrane region" description="Helical" evidence="1">
    <location>
        <begin position="84"/>
        <end position="110"/>
    </location>
</feature>
<comment type="caution">
    <text evidence="3">The sequence shown here is derived from an EMBL/GenBank/DDBJ whole genome shotgun (WGS) entry which is preliminary data.</text>
</comment>